<evidence type="ECO:0000256" key="3">
    <source>
        <dbReference type="ARBA" id="ARBA00023159"/>
    </source>
</evidence>
<dbReference type="PANTHER" id="PTHR46796:SF14">
    <property type="entry name" value="TRANSCRIPTIONAL REGULATORY PROTEIN"/>
    <property type="match status" value="1"/>
</dbReference>
<dbReference type="InterPro" id="IPR020449">
    <property type="entry name" value="Tscrpt_reg_AraC-type_HTH"/>
</dbReference>
<sequence length="299" mass="32036">MAKIALDLERALAMRARDAAAGATEPRTVAQGRGWTVADVLCTCGPGDRAFEERHGAYCIALVAAGVFEYRSETGRALMTPGAVMLGNAGECFECGHRHRAGDRCIAFRYRPEYFERLYADAGGTGRAPSFCAARIEPSRALAPFVAAASAGVTVPDLAGLAWDEVALALAVRVMPFTGGAPASDAKPVAHAALARVVDTVRRIEEAPDVELGLDTLADEAGLSPYHFLRTFERATGVTPHQYILRARLRAAAERLADAPGKIVDVALDCGFADLSNFNRAFRAEFGVTPRAYRARWQP</sequence>
<dbReference type="AlphaFoldDB" id="A0A3D8JXT6"/>
<dbReference type="InterPro" id="IPR037923">
    <property type="entry name" value="HTH-like"/>
</dbReference>
<keyword evidence="3" id="KW-0010">Activator</keyword>
<dbReference type="Proteomes" id="UP000256838">
    <property type="component" value="Unassembled WGS sequence"/>
</dbReference>
<dbReference type="GO" id="GO:0003700">
    <property type="term" value="F:DNA-binding transcription factor activity"/>
    <property type="evidence" value="ECO:0007669"/>
    <property type="project" value="InterPro"/>
</dbReference>
<dbReference type="PRINTS" id="PR00032">
    <property type="entry name" value="HTHARAC"/>
</dbReference>
<gene>
    <name evidence="6" type="ORF">DWV00_20440</name>
</gene>
<dbReference type="Pfam" id="PF02311">
    <property type="entry name" value="AraC_binding"/>
    <property type="match status" value="1"/>
</dbReference>
<dbReference type="PROSITE" id="PS01124">
    <property type="entry name" value="HTH_ARAC_FAMILY_2"/>
    <property type="match status" value="1"/>
</dbReference>
<proteinExistence type="predicted"/>
<dbReference type="SUPFAM" id="SSF46689">
    <property type="entry name" value="Homeodomain-like"/>
    <property type="match status" value="2"/>
</dbReference>
<comment type="caution">
    <text evidence="6">The sequence shown here is derived from an EMBL/GenBank/DDBJ whole genome shotgun (WGS) entry which is preliminary data.</text>
</comment>
<dbReference type="PANTHER" id="PTHR46796">
    <property type="entry name" value="HTH-TYPE TRANSCRIPTIONAL ACTIVATOR RHAS-RELATED"/>
    <property type="match status" value="1"/>
</dbReference>
<organism evidence="6 7">
    <name type="scientific">Trinickia dinghuensis</name>
    <dbReference type="NCBI Taxonomy" id="2291023"/>
    <lineage>
        <taxon>Bacteria</taxon>
        <taxon>Pseudomonadati</taxon>
        <taxon>Pseudomonadota</taxon>
        <taxon>Betaproteobacteria</taxon>
        <taxon>Burkholderiales</taxon>
        <taxon>Burkholderiaceae</taxon>
        <taxon>Trinickia</taxon>
    </lineage>
</organism>
<evidence type="ECO:0000256" key="2">
    <source>
        <dbReference type="ARBA" id="ARBA00023125"/>
    </source>
</evidence>
<evidence type="ECO:0000256" key="4">
    <source>
        <dbReference type="ARBA" id="ARBA00023163"/>
    </source>
</evidence>
<dbReference type="OrthoDB" id="8890080at2"/>
<dbReference type="GO" id="GO:0043565">
    <property type="term" value="F:sequence-specific DNA binding"/>
    <property type="evidence" value="ECO:0007669"/>
    <property type="project" value="InterPro"/>
</dbReference>
<keyword evidence="4" id="KW-0804">Transcription</keyword>
<dbReference type="InterPro" id="IPR018060">
    <property type="entry name" value="HTH_AraC"/>
</dbReference>
<dbReference type="Gene3D" id="1.10.10.60">
    <property type="entry name" value="Homeodomain-like"/>
    <property type="match status" value="2"/>
</dbReference>
<evidence type="ECO:0000313" key="7">
    <source>
        <dbReference type="Proteomes" id="UP000256838"/>
    </source>
</evidence>
<evidence type="ECO:0000256" key="1">
    <source>
        <dbReference type="ARBA" id="ARBA00023015"/>
    </source>
</evidence>
<dbReference type="EMBL" id="QRGA01000011">
    <property type="protein sequence ID" value="RDU97171.1"/>
    <property type="molecule type" value="Genomic_DNA"/>
</dbReference>
<dbReference type="SMART" id="SM00342">
    <property type="entry name" value="HTH_ARAC"/>
    <property type="match status" value="1"/>
</dbReference>
<dbReference type="Pfam" id="PF12833">
    <property type="entry name" value="HTH_18"/>
    <property type="match status" value="1"/>
</dbReference>
<dbReference type="InterPro" id="IPR018062">
    <property type="entry name" value="HTH_AraC-typ_CS"/>
</dbReference>
<accession>A0A3D8JXT6</accession>
<dbReference type="InterPro" id="IPR003313">
    <property type="entry name" value="AraC-bd"/>
</dbReference>
<evidence type="ECO:0000259" key="5">
    <source>
        <dbReference type="PROSITE" id="PS01124"/>
    </source>
</evidence>
<dbReference type="InterPro" id="IPR009057">
    <property type="entry name" value="Homeodomain-like_sf"/>
</dbReference>
<dbReference type="PROSITE" id="PS00041">
    <property type="entry name" value="HTH_ARAC_FAMILY_1"/>
    <property type="match status" value="2"/>
</dbReference>
<dbReference type="InterPro" id="IPR050204">
    <property type="entry name" value="AraC_XylS_family_regulators"/>
</dbReference>
<dbReference type="SUPFAM" id="SSF51215">
    <property type="entry name" value="Regulatory protein AraC"/>
    <property type="match status" value="1"/>
</dbReference>
<feature type="domain" description="HTH araC/xylS-type" evidence="5">
    <location>
        <begin position="195"/>
        <end position="296"/>
    </location>
</feature>
<evidence type="ECO:0000313" key="6">
    <source>
        <dbReference type="EMBL" id="RDU97171.1"/>
    </source>
</evidence>
<reference evidence="6 7" key="1">
    <citation type="submission" date="2018-08" db="EMBL/GenBank/DDBJ databases">
        <title>Paraburkholderia sp. DHOM06 isolated from forest soil.</title>
        <authorList>
            <person name="Gao Z.-H."/>
            <person name="Qiu L.-H."/>
        </authorList>
    </citation>
    <scope>NUCLEOTIDE SEQUENCE [LARGE SCALE GENOMIC DNA]</scope>
    <source>
        <strain evidence="6 7">DHOM06</strain>
    </source>
</reference>
<keyword evidence="2" id="KW-0238">DNA-binding</keyword>
<keyword evidence="7" id="KW-1185">Reference proteome</keyword>
<keyword evidence="1" id="KW-0805">Transcription regulation</keyword>
<name>A0A3D8JXT6_9BURK</name>
<dbReference type="RefSeq" id="WP_115535564.1">
    <property type="nucleotide sequence ID" value="NZ_QRGA01000011.1"/>
</dbReference>
<protein>
    <submittedName>
        <fullName evidence="6">AraC family transcriptional regulator</fullName>
    </submittedName>
</protein>